<accession>A0A0Q3RP81</accession>
<reference evidence="2" key="3">
    <citation type="submission" date="2018-08" db="UniProtKB">
        <authorList>
            <consortium name="EnsemblPlants"/>
        </authorList>
    </citation>
    <scope>IDENTIFICATION</scope>
    <source>
        <strain evidence="2">cv. Bd21</strain>
    </source>
</reference>
<name>A0A0Q3RP81_BRADI</name>
<reference evidence="1 2" key="1">
    <citation type="journal article" date="2010" name="Nature">
        <title>Genome sequencing and analysis of the model grass Brachypodium distachyon.</title>
        <authorList>
            <consortium name="International Brachypodium Initiative"/>
        </authorList>
    </citation>
    <scope>NUCLEOTIDE SEQUENCE [LARGE SCALE GENOMIC DNA]</scope>
    <source>
        <strain evidence="1 2">Bd21</strain>
    </source>
</reference>
<dbReference type="EMBL" id="CM000880">
    <property type="protein sequence ID" value="KQK14794.1"/>
    <property type="molecule type" value="Genomic_DNA"/>
</dbReference>
<dbReference type="EnsemblPlants" id="KQK14794">
    <property type="protein sequence ID" value="KQK14794"/>
    <property type="gene ID" value="BRADI_1g18635v3"/>
</dbReference>
<protein>
    <submittedName>
        <fullName evidence="1 2">Uncharacterized protein</fullName>
    </submittedName>
</protein>
<dbReference type="AlphaFoldDB" id="A0A0Q3RP81"/>
<gene>
    <name evidence="1" type="ORF">BRADI_1g18635v3</name>
</gene>
<dbReference type="Proteomes" id="UP000008810">
    <property type="component" value="Chromosome 1"/>
</dbReference>
<evidence type="ECO:0000313" key="1">
    <source>
        <dbReference type="EMBL" id="KQK14794.1"/>
    </source>
</evidence>
<organism evidence="1">
    <name type="scientific">Brachypodium distachyon</name>
    <name type="common">Purple false brome</name>
    <name type="synonym">Trachynia distachya</name>
    <dbReference type="NCBI Taxonomy" id="15368"/>
    <lineage>
        <taxon>Eukaryota</taxon>
        <taxon>Viridiplantae</taxon>
        <taxon>Streptophyta</taxon>
        <taxon>Embryophyta</taxon>
        <taxon>Tracheophyta</taxon>
        <taxon>Spermatophyta</taxon>
        <taxon>Magnoliopsida</taxon>
        <taxon>Liliopsida</taxon>
        <taxon>Poales</taxon>
        <taxon>Poaceae</taxon>
        <taxon>BOP clade</taxon>
        <taxon>Pooideae</taxon>
        <taxon>Stipodae</taxon>
        <taxon>Brachypodieae</taxon>
        <taxon>Brachypodium</taxon>
    </lineage>
</organism>
<dbReference type="Gramene" id="KQK14794">
    <property type="protein sequence ID" value="KQK14794"/>
    <property type="gene ID" value="BRADI_1g18635v3"/>
</dbReference>
<proteinExistence type="predicted"/>
<reference evidence="1" key="2">
    <citation type="submission" date="2017-06" db="EMBL/GenBank/DDBJ databases">
        <title>WGS assembly of Brachypodium distachyon.</title>
        <authorList>
            <consortium name="The International Brachypodium Initiative"/>
            <person name="Lucas S."/>
            <person name="Harmon-Smith M."/>
            <person name="Lail K."/>
            <person name="Tice H."/>
            <person name="Grimwood J."/>
            <person name="Bruce D."/>
            <person name="Barry K."/>
            <person name="Shu S."/>
            <person name="Lindquist E."/>
            <person name="Wang M."/>
            <person name="Pitluck S."/>
            <person name="Vogel J.P."/>
            <person name="Garvin D.F."/>
            <person name="Mockler T.C."/>
            <person name="Schmutz J."/>
            <person name="Rokhsar D."/>
            <person name="Bevan M.W."/>
        </authorList>
    </citation>
    <scope>NUCLEOTIDE SEQUENCE</scope>
    <source>
        <strain evidence="1">Bd21</strain>
    </source>
</reference>
<keyword evidence="3" id="KW-1185">Reference proteome</keyword>
<evidence type="ECO:0000313" key="2">
    <source>
        <dbReference type="EnsemblPlants" id="KQK14794"/>
    </source>
</evidence>
<dbReference type="InParanoid" id="A0A0Q3RP81"/>
<evidence type="ECO:0000313" key="3">
    <source>
        <dbReference type="Proteomes" id="UP000008810"/>
    </source>
</evidence>
<sequence>MAALRHAAKRILLAGQAPQPICRAAITQEQRCLLPTAIHGRSHAYPRRFSSSQMGESDPDKERVVRVICRTAKAVFNHCGLRICHQSVP</sequence>